<sequence>MKKRKVLFLLLTVALLGGCAGSKLLVKDFDTLYKPNIKRIAILPVSMKAVIEEPNEGTKTETIGEEKLSEEPKEGTETKSLGKEKNKKTDKEIAEEVKIKFRKDLFQKMVDYPKKHGEITFVDLQAIDMVVSQSNLENMNTLTFQFLGAKIPADTILKVRIDKLDVARKERKIASGLLSGLSVAAAVAAGGGAYSTFTPKATMKITIEMIDTKTGNKLWEYSPSCEIDNTLFMSIEKQEDVFVNNLIYSIFSKFPLYKK</sequence>
<evidence type="ECO:0000256" key="1">
    <source>
        <dbReference type="SAM" id="MobiDB-lite"/>
    </source>
</evidence>
<gene>
    <name evidence="3" type="ORF">COX18_01465</name>
</gene>
<feature type="compositionally biased region" description="Basic and acidic residues" evidence="1">
    <location>
        <begin position="56"/>
        <end position="87"/>
    </location>
</feature>
<feature type="region of interest" description="Disordered" evidence="1">
    <location>
        <begin position="54"/>
        <end position="87"/>
    </location>
</feature>
<dbReference type="Proteomes" id="UP000231067">
    <property type="component" value="Unassembled WGS sequence"/>
</dbReference>
<comment type="caution">
    <text evidence="3">The sequence shown here is derived from an EMBL/GenBank/DDBJ whole genome shotgun (WGS) entry which is preliminary data.</text>
</comment>
<name>A0A2H0A9S3_9BACT</name>
<feature type="chain" id="PRO_5013822866" description="Lipoprotein" evidence="2">
    <location>
        <begin position="23"/>
        <end position="259"/>
    </location>
</feature>
<evidence type="ECO:0000313" key="3">
    <source>
        <dbReference type="EMBL" id="PIP42131.1"/>
    </source>
</evidence>
<evidence type="ECO:0000256" key="2">
    <source>
        <dbReference type="SAM" id="SignalP"/>
    </source>
</evidence>
<dbReference type="Gene3D" id="3.40.50.10610">
    <property type="entry name" value="ABC-type transport auxiliary lipoprotein component"/>
    <property type="match status" value="1"/>
</dbReference>
<proteinExistence type="predicted"/>
<reference evidence="3 4" key="1">
    <citation type="submission" date="2017-09" db="EMBL/GenBank/DDBJ databases">
        <title>Depth-based differentiation of microbial function through sediment-hosted aquifers and enrichment of novel symbionts in the deep terrestrial subsurface.</title>
        <authorList>
            <person name="Probst A.J."/>
            <person name="Ladd B."/>
            <person name="Jarett J.K."/>
            <person name="Geller-Mcgrath D.E."/>
            <person name="Sieber C.M."/>
            <person name="Emerson J.B."/>
            <person name="Anantharaman K."/>
            <person name="Thomas B.C."/>
            <person name="Malmstrom R."/>
            <person name="Stieglmeier M."/>
            <person name="Klingl A."/>
            <person name="Woyke T."/>
            <person name="Ryan C.M."/>
            <person name="Banfield J.F."/>
        </authorList>
    </citation>
    <scope>NUCLEOTIDE SEQUENCE [LARGE SCALE GENOMIC DNA]</scope>
    <source>
        <strain evidence="3">CG23_combo_of_CG06-09_8_20_14_all_40_23</strain>
    </source>
</reference>
<accession>A0A2H0A9S3</accession>
<evidence type="ECO:0000313" key="4">
    <source>
        <dbReference type="Proteomes" id="UP000231067"/>
    </source>
</evidence>
<dbReference type="EMBL" id="PCSH01000021">
    <property type="protein sequence ID" value="PIP42131.1"/>
    <property type="molecule type" value="Genomic_DNA"/>
</dbReference>
<dbReference type="PROSITE" id="PS51257">
    <property type="entry name" value="PROKAR_LIPOPROTEIN"/>
    <property type="match status" value="1"/>
</dbReference>
<keyword evidence="2" id="KW-0732">Signal</keyword>
<feature type="signal peptide" evidence="2">
    <location>
        <begin position="1"/>
        <end position="22"/>
    </location>
</feature>
<organism evidence="3 4">
    <name type="scientific">Candidatus Desantisbacteria bacterium CG23_combo_of_CG06-09_8_20_14_all_40_23</name>
    <dbReference type="NCBI Taxonomy" id="1974550"/>
    <lineage>
        <taxon>Bacteria</taxon>
        <taxon>Candidatus Desantisiibacteriota</taxon>
    </lineage>
</organism>
<protein>
    <recommendedName>
        <fullName evidence="5">Lipoprotein</fullName>
    </recommendedName>
</protein>
<dbReference type="AlphaFoldDB" id="A0A2H0A9S3"/>
<evidence type="ECO:0008006" key="5">
    <source>
        <dbReference type="Google" id="ProtNLM"/>
    </source>
</evidence>